<evidence type="ECO:0000313" key="2">
    <source>
        <dbReference type="Proteomes" id="UP000054800"/>
    </source>
</evidence>
<comment type="caution">
    <text evidence="1">The sequence shown here is derived from an EMBL/GenBank/DDBJ whole genome shotgun (WGS) entry which is preliminary data.</text>
</comment>
<dbReference type="OrthoDB" id="9786100at2"/>
<name>A0A101K6V4_FUSNC</name>
<dbReference type="AlphaFoldDB" id="A0A101K6V4"/>
<dbReference type="Proteomes" id="UP000054800">
    <property type="component" value="Unassembled WGS sequence"/>
</dbReference>
<proteinExistence type="predicted"/>
<sequence>MEKIKDFLSKLGLFKLVKYFLKRPYYTYRRIHFHKYSMLIFQEFIKIAEETGVLYIPVYGTLLGFVRENKILNHDLDIDLGLFEVNNEVMNKFEQLILQKGFIVASQVIVESTKEVIEKSYVKNKIKIDVYMMKKNLETYKIKFWMMPNNMSLKEYQKKNNGVDIYEQSFKIEDLYEKKINGVFYIKIPSNSEEILNSMYGKSWKITDKNWDGNEFYKKLKINEKGRVLI</sequence>
<dbReference type="PANTHER" id="PTHR13627">
    <property type="entry name" value="FUKUTIN RELATED PROTEIN"/>
    <property type="match status" value="1"/>
</dbReference>
<evidence type="ECO:0008006" key="3">
    <source>
        <dbReference type="Google" id="ProtNLM"/>
    </source>
</evidence>
<reference evidence="1 2" key="1">
    <citation type="submission" date="2015-10" db="EMBL/GenBank/DDBJ databases">
        <authorList>
            <person name="Gilbert D.G."/>
        </authorList>
    </citation>
    <scope>NUCLEOTIDE SEQUENCE [LARGE SCALE GENOMIC DNA]</scope>
    <source>
        <strain evidence="1 2">ChDC F311</strain>
    </source>
</reference>
<dbReference type="InterPro" id="IPR052613">
    <property type="entry name" value="LicD_transferase"/>
</dbReference>
<dbReference type="PANTHER" id="PTHR13627:SF31">
    <property type="entry name" value="RIBITOL 5-PHOSPHATE TRANSFERASE FKRP"/>
    <property type="match status" value="1"/>
</dbReference>
<dbReference type="GeneID" id="79782628"/>
<protein>
    <recommendedName>
        <fullName evidence="3">LicD family protein</fullName>
    </recommendedName>
</protein>
<dbReference type="EMBL" id="LMVH01000001">
    <property type="protein sequence ID" value="KUL99589.1"/>
    <property type="molecule type" value="Genomic_DNA"/>
</dbReference>
<organism evidence="1 2">
    <name type="scientific">Fusobacterium nucleatum subsp. nucleatum</name>
    <dbReference type="NCBI Taxonomy" id="76856"/>
    <lineage>
        <taxon>Bacteria</taxon>
        <taxon>Fusobacteriati</taxon>
        <taxon>Fusobacteriota</taxon>
        <taxon>Fusobacteriia</taxon>
        <taxon>Fusobacteriales</taxon>
        <taxon>Fusobacteriaceae</taxon>
        <taxon>Fusobacterium</taxon>
    </lineage>
</organism>
<gene>
    <name evidence="1" type="ORF">RO03_08790</name>
</gene>
<accession>A0A101K6V4</accession>
<dbReference type="RefSeq" id="WP_023040563.1">
    <property type="nucleotide sequence ID" value="NZ_CP022122.1"/>
</dbReference>
<evidence type="ECO:0000313" key="1">
    <source>
        <dbReference type="EMBL" id="KUL99589.1"/>
    </source>
</evidence>